<reference evidence="2" key="1">
    <citation type="submission" date="2016-10" db="EMBL/GenBank/DDBJ databases">
        <authorList>
            <person name="Varghese N."/>
            <person name="Submissions S."/>
        </authorList>
    </citation>
    <scope>NUCLEOTIDE SEQUENCE [LARGE SCALE GENOMIC DNA]</scope>
    <source>
        <strain evidence="2">DSM 23445</strain>
    </source>
</reference>
<name>A0A1I7C9E5_9BACT</name>
<protein>
    <submittedName>
        <fullName evidence="1">Uncharacterized protein</fullName>
    </submittedName>
</protein>
<dbReference type="AlphaFoldDB" id="A0A1I7C9E5"/>
<dbReference type="STRING" id="305507.SAMN04489724_2986"/>
<sequence length="36" mass="4355">MFPVRLFFQVEDYTNDALELQAIVKILWVFDHKKSL</sequence>
<accession>A0A1I7C9E5</accession>
<evidence type="ECO:0000313" key="1">
    <source>
        <dbReference type="EMBL" id="SFT96050.1"/>
    </source>
</evidence>
<dbReference type="Proteomes" id="UP000199673">
    <property type="component" value="Unassembled WGS sequence"/>
</dbReference>
<keyword evidence="2" id="KW-1185">Reference proteome</keyword>
<evidence type="ECO:0000313" key="2">
    <source>
        <dbReference type="Proteomes" id="UP000199673"/>
    </source>
</evidence>
<dbReference type="EMBL" id="FPBF01000004">
    <property type="protein sequence ID" value="SFT96050.1"/>
    <property type="molecule type" value="Genomic_DNA"/>
</dbReference>
<proteinExistence type="predicted"/>
<organism evidence="1 2">
    <name type="scientific">Algoriphagus locisalis</name>
    <dbReference type="NCBI Taxonomy" id="305507"/>
    <lineage>
        <taxon>Bacteria</taxon>
        <taxon>Pseudomonadati</taxon>
        <taxon>Bacteroidota</taxon>
        <taxon>Cytophagia</taxon>
        <taxon>Cytophagales</taxon>
        <taxon>Cyclobacteriaceae</taxon>
        <taxon>Algoriphagus</taxon>
    </lineage>
</organism>
<gene>
    <name evidence="1" type="ORF">SAMN04489724_2986</name>
</gene>